<accession>A0A7H9HTK9</accession>
<dbReference type="SUPFAM" id="SSF48097">
    <property type="entry name" value="Regulator of G-protein signaling, RGS"/>
    <property type="match status" value="1"/>
</dbReference>
<dbReference type="CDD" id="cd07440">
    <property type="entry name" value="RGS"/>
    <property type="match status" value="1"/>
</dbReference>
<reference evidence="3 4" key="1">
    <citation type="submission" date="2020-06" db="EMBL/GenBank/DDBJ databases">
        <title>The yeast mating-type switching endonuclease HO is a domesticated member of an unorthodox homing genetic element family.</title>
        <authorList>
            <person name="Coughlan A.Y."/>
            <person name="Lombardi L."/>
            <person name="Braun-Galleani S."/>
            <person name="Martos A.R."/>
            <person name="Galeote V."/>
            <person name="Bigey F."/>
            <person name="Dequin S."/>
            <person name="Byrne K.P."/>
            <person name="Wolfe K.H."/>
        </authorList>
    </citation>
    <scope>NUCLEOTIDE SEQUENCE [LARGE SCALE GENOMIC DNA]</scope>
    <source>
        <strain evidence="3 4">CBS2947</strain>
    </source>
</reference>
<name>A0A7H9HTK9_9SACH</name>
<dbReference type="AlphaFoldDB" id="A0A7H9HTK9"/>
<evidence type="ECO:0000256" key="1">
    <source>
        <dbReference type="SAM" id="MobiDB-lite"/>
    </source>
</evidence>
<dbReference type="Gene3D" id="1.10.167.10">
    <property type="entry name" value="Regulator of G-protein Signalling 4, domain 2"/>
    <property type="match status" value="1"/>
</dbReference>
<dbReference type="EMBL" id="CP059269">
    <property type="protein sequence ID" value="QLQ79692.1"/>
    <property type="molecule type" value="Genomic_DNA"/>
</dbReference>
<evidence type="ECO:0000259" key="2">
    <source>
        <dbReference type="PROSITE" id="PS50132"/>
    </source>
</evidence>
<gene>
    <name evidence="3" type="ORF">HG537_0C03400</name>
</gene>
<dbReference type="InterPro" id="IPR036305">
    <property type="entry name" value="RGS_sf"/>
</dbReference>
<dbReference type="PROSITE" id="PS50132">
    <property type="entry name" value="RGS"/>
    <property type="match status" value="1"/>
</dbReference>
<sequence length="215" mass="24619">MTRNFHVPSLEELLQSDYVDTDESPFNIKNFIAFLVKSHCDENYEFWKSCNYYLNNVDEPTFDFVRWNTEIYENFIKVNAPKECNLPEDIRKAYRDWYMHSIIPSRDIVLRARQHTLNLMSDAYRQFIRQVNSTVDGETILKRSLTVSNATKNGATVSTSSTSTSSSRAASTGPTHKSLLSKGKALVEKFKRKTHKPALKKASSTGNALHPCAHF</sequence>
<feature type="compositionally biased region" description="Basic residues" evidence="1">
    <location>
        <begin position="190"/>
        <end position="199"/>
    </location>
</feature>
<evidence type="ECO:0000313" key="3">
    <source>
        <dbReference type="EMBL" id="QLQ79692.1"/>
    </source>
</evidence>
<dbReference type="PANTHER" id="PTHR10845:SF192">
    <property type="entry name" value="DOUBLE HIT, ISOFORM B"/>
    <property type="match status" value="1"/>
</dbReference>
<dbReference type="SMART" id="SM00315">
    <property type="entry name" value="RGS"/>
    <property type="match status" value="1"/>
</dbReference>
<feature type="region of interest" description="Disordered" evidence="1">
    <location>
        <begin position="152"/>
        <end position="215"/>
    </location>
</feature>
<proteinExistence type="predicted"/>
<protein>
    <recommendedName>
        <fullName evidence="2">RGS domain-containing protein</fullName>
    </recommendedName>
</protein>
<feature type="compositionally biased region" description="Low complexity" evidence="1">
    <location>
        <begin position="155"/>
        <end position="172"/>
    </location>
</feature>
<dbReference type="Pfam" id="PF00615">
    <property type="entry name" value="RGS"/>
    <property type="match status" value="1"/>
</dbReference>
<dbReference type="InterPro" id="IPR016137">
    <property type="entry name" value="RGS"/>
</dbReference>
<keyword evidence="4" id="KW-1185">Reference proteome</keyword>
<dbReference type="PANTHER" id="PTHR10845">
    <property type="entry name" value="REGULATOR OF G PROTEIN SIGNALING"/>
    <property type="match status" value="1"/>
</dbReference>
<evidence type="ECO:0000313" key="4">
    <source>
        <dbReference type="Proteomes" id="UP000510647"/>
    </source>
</evidence>
<dbReference type="OrthoDB" id="10266999at2759"/>
<dbReference type="Proteomes" id="UP000510647">
    <property type="component" value="Chromosome 3"/>
</dbReference>
<organism evidence="3 4">
    <name type="scientific">Torulaspora globosa</name>
    <dbReference type="NCBI Taxonomy" id="48254"/>
    <lineage>
        <taxon>Eukaryota</taxon>
        <taxon>Fungi</taxon>
        <taxon>Dikarya</taxon>
        <taxon>Ascomycota</taxon>
        <taxon>Saccharomycotina</taxon>
        <taxon>Saccharomycetes</taxon>
        <taxon>Saccharomycetales</taxon>
        <taxon>Saccharomycetaceae</taxon>
        <taxon>Torulaspora</taxon>
    </lineage>
</organism>
<dbReference type="InterPro" id="IPR044926">
    <property type="entry name" value="RGS_subdomain_2"/>
</dbReference>
<feature type="domain" description="RGS" evidence="2">
    <location>
        <begin position="31"/>
        <end position="122"/>
    </location>
</feature>